<evidence type="ECO:0000256" key="3">
    <source>
        <dbReference type="ARBA" id="ARBA00022475"/>
    </source>
</evidence>
<dbReference type="PANTHER" id="PTHR43723">
    <property type="entry name" value="COBALT TRANSPORT PROTEIN CBIQ"/>
    <property type="match status" value="1"/>
</dbReference>
<keyword evidence="4 7" id="KW-0812">Transmembrane</keyword>
<accession>A0ABU9YJP3</accession>
<dbReference type="EMBL" id="JBBKTW010000004">
    <property type="protein sequence ID" value="MEN2989014.1"/>
    <property type="molecule type" value="Genomic_DNA"/>
</dbReference>
<feature type="transmembrane region" description="Helical" evidence="7">
    <location>
        <begin position="105"/>
        <end position="128"/>
    </location>
</feature>
<comment type="subcellular location">
    <subcellularLocation>
        <location evidence="1">Cell membrane</location>
        <topology evidence="1">Multi-pass membrane protein</topology>
    </subcellularLocation>
</comment>
<dbReference type="Proteomes" id="UP001413721">
    <property type="component" value="Unassembled WGS sequence"/>
</dbReference>
<evidence type="ECO:0000256" key="5">
    <source>
        <dbReference type="ARBA" id="ARBA00022989"/>
    </source>
</evidence>
<reference evidence="8 9" key="1">
    <citation type="submission" date="2024-03" db="EMBL/GenBank/DDBJ databases">
        <title>High-quality draft genome sequencing of Tistrella sp. BH-R2-4.</title>
        <authorList>
            <person name="Dong C."/>
        </authorList>
    </citation>
    <scope>NUCLEOTIDE SEQUENCE [LARGE SCALE GENOMIC DNA]</scope>
    <source>
        <strain evidence="8 9">BH-R2-4</strain>
    </source>
</reference>
<evidence type="ECO:0000256" key="4">
    <source>
        <dbReference type="ARBA" id="ARBA00022692"/>
    </source>
</evidence>
<keyword evidence="9" id="KW-1185">Reference proteome</keyword>
<proteinExistence type="inferred from homology"/>
<keyword evidence="6 7" id="KW-0472">Membrane</keyword>
<dbReference type="PANTHER" id="PTHR43723:SF1">
    <property type="entry name" value="COBALT TRANSPORT PROTEIN CBIQ"/>
    <property type="match status" value="1"/>
</dbReference>
<protein>
    <submittedName>
        <fullName evidence="8">Cobalt ECF transporter T component CbiQ</fullName>
    </submittedName>
</protein>
<dbReference type="InterPro" id="IPR003339">
    <property type="entry name" value="ABC/ECF_trnsptr_transmembrane"/>
</dbReference>
<feature type="transmembrane region" description="Helical" evidence="7">
    <location>
        <begin position="66"/>
        <end position="85"/>
    </location>
</feature>
<dbReference type="Pfam" id="PF02361">
    <property type="entry name" value="CbiQ"/>
    <property type="match status" value="1"/>
</dbReference>
<dbReference type="NCBIfam" id="TIGR02454">
    <property type="entry name" value="ECF_T_CbiQ"/>
    <property type="match status" value="1"/>
</dbReference>
<comment type="similarity">
    <text evidence="2">Belongs to the CbiQ family.</text>
</comment>
<sequence length="248" mass="26232">MRAIDRSAHTNRWRHWPAAEKLVVCAGLMLVSLLAAGWAGQVIILAGLVVALLAGARVRPGDLARAAMVPVGFIATSTLAQMVTLDLSTGWPVFGIAGPEARLQALFVGQRSLTCVTALLALALTTPLTSILQLFQRRGLAGDIGDIALMMFRIIWLVLDCLEAGQRAQAARLGHEGARRMIRSNGRLLASLLPRVLDRAQRMNTGLGVRGYDGTLRFVSVEAAASAPRIAGLCSGLVVLALGLAQLG</sequence>
<keyword evidence="5 7" id="KW-1133">Transmembrane helix</keyword>
<dbReference type="CDD" id="cd16914">
    <property type="entry name" value="EcfT"/>
    <property type="match status" value="1"/>
</dbReference>
<organism evidence="8 9">
    <name type="scientific">Tistrella arctica</name>
    <dbReference type="NCBI Taxonomy" id="3133430"/>
    <lineage>
        <taxon>Bacteria</taxon>
        <taxon>Pseudomonadati</taxon>
        <taxon>Pseudomonadota</taxon>
        <taxon>Alphaproteobacteria</taxon>
        <taxon>Geminicoccales</taxon>
        <taxon>Geminicoccaceae</taxon>
        <taxon>Tistrella</taxon>
    </lineage>
</organism>
<evidence type="ECO:0000256" key="6">
    <source>
        <dbReference type="ARBA" id="ARBA00023136"/>
    </source>
</evidence>
<evidence type="ECO:0000313" key="8">
    <source>
        <dbReference type="EMBL" id="MEN2989014.1"/>
    </source>
</evidence>
<keyword evidence="3" id="KW-1003">Cell membrane</keyword>
<evidence type="ECO:0000256" key="7">
    <source>
        <dbReference type="SAM" id="Phobius"/>
    </source>
</evidence>
<evidence type="ECO:0000256" key="2">
    <source>
        <dbReference type="ARBA" id="ARBA00008564"/>
    </source>
</evidence>
<dbReference type="InterPro" id="IPR012809">
    <property type="entry name" value="ECF_CbiQ"/>
</dbReference>
<dbReference type="InterPro" id="IPR052770">
    <property type="entry name" value="Cobalt_transport_CbiQ"/>
</dbReference>
<name>A0ABU9YJP3_9PROT</name>
<comment type="caution">
    <text evidence="8">The sequence shown here is derived from an EMBL/GenBank/DDBJ whole genome shotgun (WGS) entry which is preliminary data.</text>
</comment>
<evidence type="ECO:0000313" key="9">
    <source>
        <dbReference type="Proteomes" id="UP001413721"/>
    </source>
</evidence>
<feature type="transmembrane region" description="Helical" evidence="7">
    <location>
        <begin position="21"/>
        <end position="54"/>
    </location>
</feature>
<evidence type="ECO:0000256" key="1">
    <source>
        <dbReference type="ARBA" id="ARBA00004651"/>
    </source>
</evidence>
<dbReference type="RefSeq" id="WP_345933755.1">
    <property type="nucleotide sequence ID" value="NZ_JBBKTV010000006.1"/>
</dbReference>
<gene>
    <name evidence="8" type="primary">cbiQ</name>
    <name evidence="8" type="ORF">WG926_11930</name>
</gene>